<dbReference type="GeneID" id="29069354"/>
<evidence type="ECO:0000313" key="1">
    <source>
        <dbReference type="EMBL" id="ANZ49314.1"/>
    </source>
</evidence>
<protein>
    <submittedName>
        <fullName evidence="1">Putative virion structural protein</fullName>
    </submittedName>
</protein>
<evidence type="ECO:0000313" key="2">
    <source>
        <dbReference type="Proteomes" id="UP000203302"/>
    </source>
</evidence>
<dbReference type="Proteomes" id="UP000203302">
    <property type="component" value="Segment"/>
</dbReference>
<dbReference type="OrthoDB" id="12251at10239"/>
<name>A0A1B2IDM9_9CAUD</name>
<gene>
    <name evidence="1" type="ORF">HUXLEY_232</name>
</gene>
<dbReference type="EMBL" id="KX397368">
    <property type="protein sequence ID" value="ANZ49314.1"/>
    <property type="molecule type" value="Genomic_DNA"/>
</dbReference>
<proteinExistence type="predicted"/>
<reference evidence="2" key="1">
    <citation type="submission" date="2016-06" db="EMBL/GenBank/DDBJ databases">
        <authorList>
            <person name="Berg J.A."/>
            <person name="Grossarth S.E."/>
            <person name="Jarvis T.M."/>
            <person name="Merrill B.D."/>
            <person name="Breakwell D.P."/>
            <person name="Hope S."/>
            <person name="Grose J.H."/>
        </authorList>
    </citation>
    <scope>NUCLEOTIDE SEQUENCE [LARGE SCALE GENOMIC DNA]</scope>
</reference>
<dbReference type="KEGG" id="vg:29069354"/>
<organism evidence="1 2">
    <name type="scientific">Erwinia phage vB_EamM_Huxley</name>
    <dbReference type="NCBI Taxonomy" id="1883373"/>
    <lineage>
        <taxon>Viruses</taxon>
        <taxon>Duplodnaviria</taxon>
        <taxon>Heunggongvirae</taxon>
        <taxon>Uroviricota</taxon>
        <taxon>Caudoviricetes</taxon>
        <taxon>Chimalliviridae</taxon>
        <taxon>Machinavirus</taxon>
        <taxon>Machinavirus machina</taxon>
    </lineage>
</organism>
<accession>A0A1B2IDM9</accession>
<dbReference type="RefSeq" id="YP_009293200.1">
    <property type="nucleotide sequence ID" value="NC_031127.1"/>
</dbReference>
<sequence>MRTGRRYLVDIDTLFDTRLGWAKVIAPEALEKLELDAFRKRHTDIWAEAIGIQNWSEQLKQRDKRALFLSDPTEFLLGLKNQVLVDLTTLVMSSPIDRPTVTINMWPYTDLTAEQSDAFLQNFRQLYNEVKVDMVYIDHKDLSPGRLDSMWDIWYMFDWFNWVTVHAGNFAKKIPQFKIHPPALLTDGLTTEAIEAIERDGVNPFSALTRFMEELVTIDPVDARLYSILRPLNSPDEQTPQP</sequence>